<dbReference type="InterPro" id="IPR036188">
    <property type="entry name" value="FAD/NAD-bd_sf"/>
</dbReference>
<dbReference type="GO" id="GO:0071949">
    <property type="term" value="F:FAD binding"/>
    <property type="evidence" value="ECO:0007669"/>
    <property type="project" value="InterPro"/>
</dbReference>
<dbReference type="GO" id="GO:0004497">
    <property type="term" value="F:monooxygenase activity"/>
    <property type="evidence" value="ECO:0007669"/>
    <property type="project" value="UniProtKB-KW"/>
</dbReference>
<comment type="caution">
    <text evidence="5">The sequence shown here is derived from an EMBL/GenBank/DDBJ whole genome shotgun (WGS) entry which is preliminary data.</text>
</comment>
<dbReference type="PRINTS" id="PR00420">
    <property type="entry name" value="RNGMNOXGNASE"/>
</dbReference>
<proteinExistence type="inferred from homology"/>
<keyword evidence="6" id="KW-1185">Reference proteome</keyword>
<dbReference type="InterPro" id="IPR044560">
    <property type="entry name" value="MOase"/>
</dbReference>
<evidence type="ECO:0000256" key="3">
    <source>
        <dbReference type="ARBA" id="ARBA00024018"/>
    </source>
</evidence>
<sequence length="454" mass="50390">MPKPRLKWPNRNSLFVFRWSKKKANTCNHDHKPIWFFSISSASGLYRDNYSNWRMDAMEEIEIVIVGGGICGLATALALHRKGIKSVVLEKSETLRSTGAGITIRANGWCALHQLGVASNLRLTALPIQGGKDICLANGQQQEISIEKGEIRCLRRSELITSLAESLPPGTIHLGCEVLSITPDPLSSYSIIQLQNGGTIKAKVLIGCDGANSVVADFLGLKPLKFFSLSEVRGYTEYPSGHDFKNEYAQVRGDHSMIGMIPIDNKLVYWFVTHKANPKDVVAKDPELLQQLTLEAIKGFPTEMLDMVKHSDRDSLSLARLRYHAPWDILLESFRKGTVTVAGDAMHVMGPFLAQGGSAALEDAIILARCLAQKRHEIDIKTNGSQVIAHKVGEALDQYVKERRMRLVRLSTQTYLTGLLTKNPPLLVRFVCNLLMTVLFSDPTAHSRYDCGRL</sequence>
<dbReference type="PANTHER" id="PTHR45934">
    <property type="entry name" value="FAD/NAD(P)-BINDING OXIDOREDUCTASE FAMILY PROTEIN"/>
    <property type="match status" value="1"/>
</dbReference>
<dbReference type="SUPFAM" id="SSF51905">
    <property type="entry name" value="FAD/NAD(P)-binding domain"/>
    <property type="match status" value="1"/>
</dbReference>
<dbReference type="PANTHER" id="PTHR45934:SF2">
    <property type="entry name" value="MONOOXYGENASE 1"/>
    <property type="match status" value="1"/>
</dbReference>
<keyword evidence="2" id="KW-0503">Monooxygenase</keyword>
<dbReference type="Gene3D" id="3.50.50.60">
    <property type="entry name" value="FAD/NAD(P)-binding domain"/>
    <property type="match status" value="1"/>
</dbReference>
<dbReference type="AlphaFoldDB" id="A0A8J4QT47"/>
<evidence type="ECO:0000259" key="4">
    <source>
        <dbReference type="Pfam" id="PF01494"/>
    </source>
</evidence>
<evidence type="ECO:0000256" key="2">
    <source>
        <dbReference type="ARBA" id="ARBA00023033"/>
    </source>
</evidence>
<reference evidence="5" key="1">
    <citation type="submission" date="2020-03" db="EMBL/GenBank/DDBJ databases">
        <title>Castanea mollissima Vanexum genome sequencing.</title>
        <authorList>
            <person name="Staton M."/>
        </authorList>
    </citation>
    <scope>NUCLEOTIDE SEQUENCE</scope>
    <source>
        <tissue evidence="5">Leaf</tissue>
    </source>
</reference>
<dbReference type="EMBL" id="JRKL02004629">
    <property type="protein sequence ID" value="KAF3952142.1"/>
    <property type="molecule type" value="Genomic_DNA"/>
</dbReference>
<comment type="similarity">
    <text evidence="3">Belongs to the 3-hydroxybenzoate 6-hydroxylase family.</text>
</comment>
<evidence type="ECO:0000313" key="5">
    <source>
        <dbReference type="EMBL" id="KAF3952142.1"/>
    </source>
</evidence>
<evidence type="ECO:0000313" key="6">
    <source>
        <dbReference type="Proteomes" id="UP000737018"/>
    </source>
</evidence>
<keyword evidence="1" id="KW-0560">Oxidoreductase</keyword>
<dbReference type="InterPro" id="IPR002938">
    <property type="entry name" value="FAD-bd"/>
</dbReference>
<protein>
    <recommendedName>
        <fullName evidence="4">FAD-binding domain-containing protein</fullName>
    </recommendedName>
</protein>
<accession>A0A8J4QT47</accession>
<evidence type="ECO:0000256" key="1">
    <source>
        <dbReference type="ARBA" id="ARBA00023002"/>
    </source>
</evidence>
<gene>
    <name evidence="5" type="ORF">CMV_022274</name>
</gene>
<feature type="domain" description="FAD-binding" evidence="4">
    <location>
        <begin position="61"/>
        <end position="373"/>
    </location>
</feature>
<dbReference type="OrthoDB" id="47494at2759"/>
<dbReference type="Pfam" id="PF01494">
    <property type="entry name" value="FAD_binding_3"/>
    <property type="match status" value="1"/>
</dbReference>
<name>A0A8J4QT47_9ROSI</name>
<dbReference type="Proteomes" id="UP000737018">
    <property type="component" value="Unassembled WGS sequence"/>
</dbReference>
<organism evidence="5 6">
    <name type="scientific">Castanea mollissima</name>
    <name type="common">Chinese chestnut</name>
    <dbReference type="NCBI Taxonomy" id="60419"/>
    <lineage>
        <taxon>Eukaryota</taxon>
        <taxon>Viridiplantae</taxon>
        <taxon>Streptophyta</taxon>
        <taxon>Embryophyta</taxon>
        <taxon>Tracheophyta</taxon>
        <taxon>Spermatophyta</taxon>
        <taxon>Magnoliopsida</taxon>
        <taxon>eudicotyledons</taxon>
        <taxon>Gunneridae</taxon>
        <taxon>Pentapetalae</taxon>
        <taxon>rosids</taxon>
        <taxon>fabids</taxon>
        <taxon>Fagales</taxon>
        <taxon>Fagaceae</taxon>
        <taxon>Castanea</taxon>
    </lineage>
</organism>